<dbReference type="Proteomes" id="UP000528286">
    <property type="component" value="Unassembled WGS sequence"/>
</dbReference>
<reference evidence="2 3" key="1">
    <citation type="submission" date="2020-08" db="EMBL/GenBank/DDBJ databases">
        <title>Genomic Encyclopedia of Type Strains, Phase IV (KMG-IV): sequencing the most valuable type-strain genomes for metagenomic binning, comparative biology and taxonomic classification.</title>
        <authorList>
            <person name="Goeker M."/>
        </authorList>
    </citation>
    <scope>NUCLEOTIDE SEQUENCE [LARGE SCALE GENOMIC DNA]</scope>
    <source>
        <strain evidence="2 3">DSM 29853</strain>
    </source>
</reference>
<evidence type="ECO:0000313" key="3">
    <source>
        <dbReference type="Proteomes" id="UP000528286"/>
    </source>
</evidence>
<accession>A0A7W6J4S3</accession>
<sequence>MARRKSKDPILQDAKSEQESEDIVSIPPDDTAPLTSKSEAAKLRLVSVKQCAMLLNRDRNTIQKWLDQGCPFVTKADRDRGIAWELDVADVVKWLEERAAKSVAEKFGDPNDKTSKEEGDRRKSVAAAVMAELDMLERLKSVVPVSSVLELWSKDYNEVRAKVMSLPEILAVNVDPSIAGAVRVLADKHCRAVLEKLKTKDTILKWK</sequence>
<dbReference type="InterPro" id="IPR036388">
    <property type="entry name" value="WH-like_DNA-bd_sf"/>
</dbReference>
<dbReference type="AlphaFoldDB" id="A0A7W6J4S3"/>
<feature type="region of interest" description="Disordered" evidence="1">
    <location>
        <begin position="1"/>
        <end position="35"/>
    </location>
</feature>
<gene>
    <name evidence="2" type="ORF">GGR23_001214</name>
</gene>
<comment type="caution">
    <text evidence="2">The sequence shown here is derived from an EMBL/GenBank/DDBJ whole genome shotgun (WGS) entry which is preliminary data.</text>
</comment>
<dbReference type="EMBL" id="JACIEZ010000002">
    <property type="protein sequence ID" value="MBB4064037.1"/>
    <property type="molecule type" value="Genomic_DNA"/>
</dbReference>
<organism evidence="2 3">
    <name type="scientific">Gellertiella hungarica</name>
    <dbReference type="NCBI Taxonomy" id="1572859"/>
    <lineage>
        <taxon>Bacteria</taxon>
        <taxon>Pseudomonadati</taxon>
        <taxon>Pseudomonadota</taxon>
        <taxon>Alphaproteobacteria</taxon>
        <taxon>Hyphomicrobiales</taxon>
        <taxon>Rhizobiaceae</taxon>
        <taxon>Gellertiella</taxon>
    </lineage>
</organism>
<feature type="compositionally biased region" description="Basic and acidic residues" evidence="1">
    <location>
        <begin position="7"/>
        <end position="18"/>
    </location>
</feature>
<dbReference type="RefSeq" id="WP_183365279.1">
    <property type="nucleotide sequence ID" value="NZ_JACIEZ010000002.1"/>
</dbReference>
<keyword evidence="3" id="KW-1185">Reference proteome</keyword>
<protein>
    <submittedName>
        <fullName evidence="2">Phage terminase Nu1 subunit (DNA packaging protein)</fullName>
    </submittedName>
</protein>
<name>A0A7W6J4S3_9HYPH</name>
<evidence type="ECO:0000256" key="1">
    <source>
        <dbReference type="SAM" id="MobiDB-lite"/>
    </source>
</evidence>
<dbReference type="SUPFAM" id="SSF46955">
    <property type="entry name" value="Putative DNA-binding domain"/>
    <property type="match status" value="1"/>
</dbReference>
<dbReference type="Gene3D" id="1.10.10.10">
    <property type="entry name" value="Winged helix-like DNA-binding domain superfamily/Winged helix DNA-binding domain"/>
    <property type="match status" value="1"/>
</dbReference>
<evidence type="ECO:0000313" key="2">
    <source>
        <dbReference type="EMBL" id="MBB4064037.1"/>
    </source>
</evidence>
<dbReference type="InterPro" id="IPR009061">
    <property type="entry name" value="DNA-bd_dom_put_sf"/>
</dbReference>
<proteinExistence type="predicted"/>